<evidence type="ECO:0000313" key="2">
    <source>
        <dbReference type="Proteomes" id="UP001499974"/>
    </source>
</evidence>
<gene>
    <name evidence="1" type="ORF">GCM10023349_00010</name>
</gene>
<reference evidence="2" key="1">
    <citation type="journal article" date="2019" name="Int. J. Syst. Evol. Microbiol.">
        <title>The Global Catalogue of Microorganisms (GCM) 10K type strain sequencing project: providing services to taxonomists for standard genome sequencing and annotation.</title>
        <authorList>
            <consortium name="The Broad Institute Genomics Platform"/>
            <consortium name="The Broad Institute Genome Sequencing Center for Infectious Disease"/>
            <person name="Wu L."/>
            <person name="Ma J."/>
        </authorList>
    </citation>
    <scope>NUCLEOTIDE SEQUENCE [LARGE SCALE GENOMIC DNA]</scope>
    <source>
        <strain evidence="2">JCM 18531</strain>
    </source>
</reference>
<dbReference type="Proteomes" id="UP001499974">
    <property type="component" value="Unassembled WGS sequence"/>
</dbReference>
<dbReference type="EMBL" id="BAABKM010000001">
    <property type="protein sequence ID" value="GAA4689783.1"/>
    <property type="molecule type" value="Genomic_DNA"/>
</dbReference>
<organism evidence="1 2">
    <name type="scientific">Nocardioides conyzicola</name>
    <dbReference type="NCBI Taxonomy" id="1651781"/>
    <lineage>
        <taxon>Bacteria</taxon>
        <taxon>Bacillati</taxon>
        <taxon>Actinomycetota</taxon>
        <taxon>Actinomycetes</taxon>
        <taxon>Propionibacteriales</taxon>
        <taxon>Nocardioidaceae</taxon>
        <taxon>Nocardioides</taxon>
    </lineage>
</organism>
<name>A0ABP8WHA1_9ACTN</name>
<protein>
    <submittedName>
        <fullName evidence="1">Uncharacterized protein</fullName>
    </submittedName>
</protein>
<sequence>MAFSNGVKEFVDGTHIHGFRDGHLLIASGAPGAGLDAQVVRRVATVDLAFAETCERDDTSDDEPTYPS</sequence>
<proteinExistence type="predicted"/>
<evidence type="ECO:0000313" key="1">
    <source>
        <dbReference type="EMBL" id="GAA4689783.1"/>
    </source>
</evidence>
<keyword evidence="2" id="KW-1185">Reference proteome</keyword>
<comment type="caution">
    <text evidence="1">The sequence shown here is derived from an EMBL/GenBank/DDBJ whole genome shotgun (WGS) entry which is preliminary data.</text>
</comment>
<accession>A0ABP8WHA1</accession>